<sequence>MESDKVRALSIVRNAELVHPGLPLVEAFNDAIDGEQAARYFMKTYVDDRSNVNSTQFLKDWKDLLRLFYVESSHARNLNWASRRRVAKRDKCRCCLAGQRLFDTLGAFTTSFHQELLKDKSLENQIRNHWILSEDAAMPLSKGVIKLKKLEGANVLMILYKNIGGNVLAMYTHSQQVKWRCDLVDHSNSGIESPDPYLLDIQSRFSKSLKWAEIDTKIKGRPSLRRSQNTNSSSFIQSITTTFLVVWSKFPEFV</sequence>
<evidence type="ECO:0000313" key="2">
    <source>
        <dbReference type="Proteomes" id="UP000008177"/>
    </source>
</evidence>
<accession>G2YI34</accession>
<dbReference type="HOGENOM" id="CLU_1094120_0_0_1"/>
<dbReference type="Proteomes" id="UP000008177">
    <property type="component" value="Unplaced contigs"/>
</dbReference>
<proteinExistence type="predicted"/>
<evidence type="ECO:0000313" key="1">
    <source>
        <dbReference type="EMBL" id="CCD51371.1"/>
    </source>
</evidence>
<reference evidence="2" key="1">
    <citation type="journal article" date="2011" name="PLoS Genet.">
        <title>Genomic analysis of the necrotrophic fungal pathogens Sclerotinia sclerotiorum and Botrytis cinerea.</title>
        <authorList>
            <person name="Amselem J."/>
            <person name="Cuomo C.A."/>
            <person name="van Kan J.A."/>
            <person name="Viaud M."/>
            <person name="Benito E.P."/>
            <person name="Couloux A."/>
            <person name="Coutinho P.M."/>
            <person name="de Vries R.P."/>
            <person name="Dyer P.S."/>
            <person name="Fillinger S."/>
            <person name="Fournier E."/>
            <person name="Gout L."/>
            <person name="Hahn M."/>
            <person name="Kohn L."/>
            <person name="Lapalu N."/>
            <person name="Plummer K.M."/>
            <person name="Pradier J.M."/>
            <person name="Quevillon E."/>
            <person name="Sharon A."/>
            <person name="Simon A."/>
            <person name="ten Have A."/>
            <person name="Tudzynski B."/>
            <person name="Tudzynski P."/>
            <person name="Wincker P."/>
            <person name="Andrew M."/>
            <person name="Anthouard V."/>
            <person name="Beever R.E."/>
            <person name="Beffa R."/>
            <person name="Benoit I."/>
            <person name="Bouzid O."/>
            <person name="Brault B."/>
            <person name="Chen Z."/>
            <person name="Choquer M."/>
            <person name="Collemare J."/>
            <person name="Cotton P."/>
            <person name="Danchin E.G."/>
            <person name="Da Silva C."/>
            <person name="Gautier A."/>
            <person name="Giraud C."/>
            <person name="Giraud T."/>
            <person name="Gonzalez C."/>
            <person name="Grossetete S."/>
            <person name="Guldener U."/>
            <person name="Henrissat B."/>
            <person name="Howlett B.J."/>
            <person name="Kodira C."/>
            <person name="Kretschmer M."/>
            <person name="Lappartient A."/>
            <person name="Leroch M."/>
            <person name="Levis C."/>
            <person name="Mauceli E."/>
            <person name="Neuveglise C."/>
            <person name="Oeser B."/>
            <person name="Pearson M."/>
            <person name="Poulain J."/>
            <person name="Poussereau N."/>
            <person name="Quesneville H."/>
            <person name="Rascle C."/>
            <person name="Schumacher J."/>
            <person name="Segurens B."/>
            <person name="Sexton A."/>
            <person name="Silva E."/>
            <person name="Sirven C."/>
            <person name="Soanes D.M."/>
            <person name="Talbot N.J."/>
            <person name="Templeton M."/>
            <person name="Yandava C."/>
            <person name="Yarden O."/>
            <person name="Zeng Q."/>
            <person name="Rollins J.A."/>
            <person name="Lebrun M.H."/>
            <person name="Dickman M."/>
        </authorList>
    </citation>
    <scope>NUCLEOTIDE SEQUENCE [LARGE SCALE GENOMIC DNA]</scope>
    <source>
        <strain evidence="2">T4</strain>
    </source>
</reference>
<protein>
    <submittedName>
        <fullName evidence="1">Uncharacterized protein</fullName>
    </submittedName>
</protein>
<dbReference type="InParanoid" id="G2YI34"/>
<dbReference type="OrthoDB" id="3250044at2759"/>
<dbReference type="AlphaFoldDB" id="G2YI34"/>
<gene>
    <name evidence="1" type="ORF">BofuT4_P016770.1</name>
</gene>
<organism evidence="1 2">
    <name type="scientific">Botryotinia fuckeliana (strain T4)</name>
    <name type="common">Noble rot fungus</name>
    <name type="synonym">Botrytis cinerea</name>
    <dbReference type="NCBI Taxonomy" id="999810"/>
    <lineage>
        <taxon>Eukaryota</taxon>
        <taxon>Fungi</taxon>
        <taxon>Dikarya</taxon>
        <taxon>Ascomycota</taxon>
        <taxon>Pezizomycotina</taxon>
        <taxon>Leotiomycetes</taxon>
        <taxon>Helotiales</taxon>
        <taxon>Sclerotiniaceae</taxon>
        <taxon>Botrytis</taxon>
    </lineage>
</organism>
<name>G2YI34_BOTF4</name>
<dbReference type="STRING" id="999810.G2YI34"/>
<dbReference type="EMBL" id="FQ790337">
    <property type="protein sequence ID" value="CCD51371.1"/>
    <property type="molecule type" value="Genomic_DNA"/>
</dbReference>